<dbReference type="InterPro" id="IPR052189">
    <property type="entry name" value="L-asp_N-monooxygenase_NS-form"/>
</dbReference>
<dbReference type="InterPro" id="IPR038732">
    <property type="entry name" value="HpyO/CreE_NAD-binding"/>
</dbReference>
<evidence type="ECO:0000313" key="3">
    <source>
        <dbReference type="Proteomes" id="UP001598673"/>
    </source>
</evidence>
<reference evidence="2 3" key="1">
    <citation type="submission" date="2024-09" db="EMBL/GenBank/DDBJ databases">
        <title>The Natural Products Discovery Center: Release of the First 8490 Sequenced Strains for Exploring Actinobacteria Biosynthetic Diversity.</title>
        <authorList>
            <person name="Kalkreuter E."/>
            <person name="Kautsar S.A."/>
            <person name="Yang D."/>
            <person name="Bader C.D."/>
            <person name="Teijaro C.N."/>
            <person name="Fluegel L."/>
            <person name="Davis C.M."/>
            <person name="Simpson J.R."/>
            <person name="Lauterbach L."/>
            <person name="Steele A.D."/>
            <person name="Gui C."/>
            <person name="Meng S."/>
            <person name="Li G."/>
            <person name="Viehrig K."/>
            <person name="Ye F."/>
            <person name="Su P."/>
            <person name="Kiefer A.F."/>
            <person name="Nichols A."/>
            <person name="Cepeda A.J."/>
            <person name="Yan W."/>
            <person name="Fan B."/>
            <person name="Jiang Y."/>
            <person name="Adhikari A."/>
            <person name="Zheng C.-J."/>
            <person name="Schuster L."/>
            <person name="Cowan T.M."/>
            <person name="Smanski M.J."/>
            <person name="Chevrette M.G."/>
            <person name="De Carvalho L.P.S."/>
            <person name="Shen B."/>
        </authorList>
    </citation>
    <scope>NUCLEOTIDE SEQUENCE [LARGE SCALE GENOMIC DNA]</scope>
    <source>
        <strain evidence="2 3">NPDC060353</strain>
    </source>
</reference>
<proteinExistence type="predicted"/>
<evidence type="ECO:0000259" key="1">
    <source>
        <dbReference type="Pfam" id="PF13454"/>
    </source>
</evidence>
<dbReference type="Proteomes" id="UP001598673">
    <property type="component" value="Unassembled WGS sequence"/>
</dbReference>
<accession>A0ABW6G057</accession>
<dbReference type="InterPro" id="IPR036188">
    <property type="entry name" value="FAD/NAD-bd_sf"/>
</dbReference>
<dbReference type="PANTHER" id="PTHR40254">
    <property type="entry name" value="BLR0577 PROTEIN"/>
    <property type="match status" value="1"/>
</dbReference>
<dbReference type="RefSeq" id="WP_258936859.1">
    <property type="nucleotide sequence ID" value="NZ_JANBBF010000010.1"/>
</dbReference>
<dbReference type="Pfam" id="PF13454">
    <property type="entry name" value="NAD_binding_9"/>
    <property type="match status" value="1"/>
</dbReference>
<comment type="caution">
    <text evidence="2">The sequence shown here is derived from an EMBL/GenBank/DDBJ whole genome shotgun (WGS) entry which is preliminary data.</text>
</comment>
<feature type="domain" description="FAD-dependent urate hydroxylase HpyO/Asp monooxygenase CreE-like FAD/NAD(P)-binding" evidence="1">
    <location>
        <begin position="10"/>
        <end position="180"/>
    </location>
</feature>
<dbReference type="Gene3D" id="3.50.50.60">
    <property type="entry name" value="FAD/NAD(P)-binding domain"/>
    <property type="match status" value="1"/>
</dbReference>
<gene>
    <name evidence="2" type="ORF">ACFWGY_04545</name>
</gene>
<name>A0ABW6G057_9PSEU</name>
<evidence type="ECO:0000313" key="2">
    <source>
        <dbReference type="EMBL" id="MFD6792583.1"/>
    </source>
</evidence>
<protein>
    <submittedName>
        <fullName evidence="2">FAD/NAD(P)-binding protein</fullName>
    </submittedName>
</protein>
<keyword evidence="3" id="KW-1185">Reference proteome</keyword>
<organism evidence="2 3">
    <name type="scientific">Prauserella salsuginis</name>
    <dbReference type="NCBI Taxonomy" id="387889"/>
    <lineage>
        <taxon>Bacteria</taxon>
        <taxon>Bacillati</taxon>
        <taxon>Actinomycetota</taxon>
        <taxon>Actinomycetes</taxon>
        <taxon>Pseudonocardiales</taxon>
        <taxon>Pseudonocardiaceae</taxon>
        <taxon>Prauserella</taxon>
        <taxon>Prauserella salsuginis group</taxon>
    </lineage>
</organism>
<sequence length="592" mass="64441">MNNRYAAAYALIGCGPRGMNVLERFVFHVSRDLQQRPIVLHIIDPEAAGGGIHGAQSDHLLLNTIASQLTTFVDDVMVEDGGVRGPSLYEWSLRRGVRVTSNTGEVRRVEPIDHLPRRLLGEYLRWAFGQLLDVAPPWLDIRLHNSAAFEVRRLIDGREEVALDNGTSVKVDGVVLCVGHTGTPVPRLLGQEVPGTAVIGNPYPMPGALAHIGAGETIGVLGSGLTAMDVIAELTVGRGGRYEAAGQLRYVASGDEPKIVLITRRGLPARARPRPYRSEPMAPQHLTLSALQEARARTADGRLDFHRDVLPLVNAEMRHRISVMEPDPVVAARLTAQVTATWTAEVPASALYSADSYGVWFVDQVEQDLTEARRGLDRSPIKAAFETLRDLREVLRHAVDGVGMTELSLAEFFGPFASEINRNVICPQLERNEELVALVRAGVLSPGLGPKCGLTWSDGRWLLESTALTKPRTTELNRVVYGFSPSPTITYSTNPVVQHLYTSDRLRPVIAGRTELGAQVDENGFAIDAQGNPQPTLAVFGPLAEGSSYYNHYVTSPGSKSRATNDADRAVRSFLSTSNSTSSSHLNKLTLI</sequence>
<dbReference type="PANTHER" id="PTHR40254:SF1">
    <property type="entry name" value="BLR0577 PROTEIN"/>
    <property type="match status" value="1"/>
</dbReference>
<dbReference type="EMBL" id="JBHXCV010000002">
    <property type="protein sequence ID" value="MFD6792583.1"/>
    <property type="molecule type" value="Genomic_DNA"/>
</dbReference>
<dbReference type="SUPFAM" id="SSF51905">
    <property type="entry name" value="FAD/NAD(P)-binding domain"/>
    <property type="match status" value="1"/>
</dbReference>